<reference evidence="1 2" key="1">
    <citation type="submission" date="2017-05" db="EMBL/GenBank/DDBJ databases">
        <authorList>
            <person name="Song R."/>
            <person name="Chenine A.L."/>
            <person name="Ruprecht R.M."/>
        </authorList>
    </citation>
    <scope>NUCLEOTIDE SEQUENCE [LARGE SCALE GENOMIC DNA]</scope>
    <source>
        <strain evidence="1">PD5205</strain>
    </source>
</reference>
<dbReference type="AlphaFoldDB" id="A0A1Y6HF94"/>
<evidence type="ECO:0000313" key="2">
    <source>
        <dbReference type="Proteomes" id="UP000195953"/>
    </source>
</evidence>
<gene>
    <name evidence="1" type="ORF">PD5205_00855</name>
</gene>
<name>A0A1Y6HF94_9XANT</name>
<dbReference type="OrthoDB" id="5935824at2"/>
<proteinExistence type="predicted"/>
<dbReference type="eggNOG" id="COG4783">
    <property type="taxonomic scope" value="Bacteria"/>
</dbReference>
<sequence length="505" mass="54815">MFPLPRWARSPPRPRAPLRSRLLWRAVLVLSACLVLSVIALRKPLADWVWPDTRIQQLLQRGDAALSRGQLSAADGSGARELFTAALALDSDRSEARAGLARIGAAAVVQARAAIAAGDAASAQRALALANAVEVPQTQIAPVAVRLRGLQARRAGLDALFAQAMAAQQQGRLDGTPDSALPLYQRILTLAPDRTDALEGREDALTDLLAQARHALARDALSEAAALLAAARRYDAGHVDLPLTEGHYHRVLEQRRQRAQALLRRGRLAPAARDLTAVLAAEPDDASAQRGRQQVASEYAAQASRQAADFHFDAALQSLQEARILVPDAASISQVEQAIARARDAERSPETGLSRGARELRLRALLQRVADAEMRQQWMTPSGASAYDAVRAAQALAPRDRRVLQAAARVAPASQRCFEDELRNNRLRAARGCLDAWQALTSSADALAGARRRLAQRWIAVGNERLGQEDAAFARHAQDQAQQLDPRLPELAEFTRRVKAVVEQR</sequence>
<protein>
    <submittedName>
        <fullName evidence="1">Uncharacterized protein</fullName>
    </submittedName>
</protein>
<dbReference type="RefSeq" id="WP_002812051.1">
    <property type="nucleotide sequence ID" value="NZ_CP016830.1"/>
</dbReference>
<dbReference type="Gene3D" id="1.25.40.10">
    <property type="entry name" value="Tetratricopeptide repeat domain"/>
    <property type="match status" value="1"/>
</dbReference>
<evidence type="ECO:0000313" key="1">
    <source>
        <dbReference type="EMBL" id="SMR02174.1"/>
    </source>
</evidence>
<accession>A0A1Y6HF94</accession>
<dbReference type="InterPro" id="IPR011990">
    <property type="entry name" value="TPR-like_helical_dom_sf"/>
</dbReference>
<dbReference type="EMBL" id="LT853885">
    <property type="protein sequence ID" value="SMR02174.1"/>
    <property type="molecule type" value="Genomic_DNA"/>
</dbReference>
<dbReference type="SUPFAM" id="SSF48452">
    <property type="entry name" value="TPR-like"/>
    <property type="match status" value="1"/>
</dbReference>
<dbReference type="Proteomes" id="UP000195953">
    <property type="component" value="Chromosome 1"/>
</dbReference>
<organism evidence="1 2">
    <name type="scientific">Xanthomonas fragariae</name>
    <dbReference type="NCBI Taxonomy" id="48664"/>
    <lineage>
        <taxon>Bacteria</taxon>
        <taxon>Pseudomonadati</taxon>
        <taxon>Pseudomonadota</taxon>
        <taxon>Gammaproteobacteria</taxon>
        <taxon>Lysobacterales</taxon>
        <taxon>Lysobacteraceae</taxon>
        <taxon>Xanthomonas</taxon>
    </lineage>
</organism>
<dbReference type="KEGG" id="xfr:BER92_04125"/>